<organism evidence="14 15">
    <name type="scientific">Clostridium thermobutyricum DSM 4928</name>
    <dbReference type="NCBI Taxonomy" id="1121339"/>
    <lineage>
        <taxon>Bacteria</taxon>
        <taxon>Bacillati</taxon>
        <taxon>Bacillota</taxon>
        <taxon>Clostridia</taxon>
        <taxon>Eubacteriales</taxon>
        <taxon>Clostridiaceae</taxon>
        <taxon>Clostridium</taxon>
    </lineage>
</organism>
<evidence type="ECO:0000256" key="5">
    <source>
        <dbReference type="ARBA" id="ARBA00022448"/>
    </source>
</evidence>
<evidence type="ECO:0000256" key="11">
    <source>
        <dbReference type="ARBA" id="ARBA00023288"/>
    </source>
</evidence>
<evidence type="ECO:0000256" key="9">
    <source>
        <dbReference type="ARBA" id="ARBA00023136"/>
    </source>
</evidence>
<evidence type="ECO:0000256" key="3">
    <source>
        <dbReference type="ARBA" id="ARBA00008725"/>
    </source>
</evidence>
<dbReference type="PANTHER" id="PTHR30570">
    <property type="entry name" value="PERIPLASMIC PHOSPHATE BINDING COMPONENT OF PHOSPHATE ABC TRANSPORTER"/>
    <property type="match status" value="1"/>
</dbReference>
<dbReference type="CDD" id="cd13653">
    <property type="entry name" value="PBP2_phosphate_like_1"/>
    <property type="match status" value="1"/>
</dbReference>
<protein>
    <recommendedName>
        <fullName evidence="12">Phosphate-binding protein</fullName>
    </recommendedName>
</protein>
<feature type="chain" id="PRO_5027152801" description="Phosphate-binding protein" evidence="12">
    <location>
        <begin position="24"/>
        <end position="294"/>
    </location>
</feature>
<keyword evidence="9" id="KW-0472">Membrane</keyword>
<comment type="function">
    <text evidence="12">Involved in the system for phosphate transport across the cytoplasmic membrane.</text>
</comment>
<comment type="similarity">
    <text evidence="3 12">Belongs to the PstS family.</text>
</comment>
<evidence type="ECO:0000256" key="4">
    <source>
        <dbReference type="ARBA" id="ARBA00011529"/>
    </source>
</evidence>
<dbReference type="NCBIfam" id="TIGR02136">
    <property type="entry name" value="ptsS_2"/>
    <property type="match status" value="1"/>
</dbReference>
<keyword evidence="6 12" id="KW-1003">Cell membrane</keyword>
<dbReference type="Pfam" id="PF12849">
    <property type="entry name" value="PBP_like_2"/>
    <property type="match status" value="1"/>
</dbReference>
<keyword evidence="7 12" id="KW-0592">Phosphate transport</keyword>
<keyword evidence="5 12" id="KW-0813">Transport</keyword>
<evidence type="ECO:0000256" key="12">
    <source>
        <dbReference type="RuleBase" id="RU367119"/>
    </source>
</evidence>
<dbReference type="GO" id="GO:0006817">
    <property type="term" value="P:phosphate ion transport"/>
    <property type="evidence" value="ECO:0007669"/>
    <property type="project" value="UniProtKB-UniRule"/>
</dbReference>
<keyword evidence="8 12" id="KW-0732">Signal</keyword>
<evidence type="ECO:0000259" key="13">
    <source>
        <dbReference type="Pfam" id="PF12849"/>
    </source>
</evidence>
<comment type="subcellular location">
    <subcellularLocation>
        <location evidence="2 12">Cell membrane</location>
        <topology evidence="2 12">Lipid-anchor</topology>
    </subcellularLocation>
</comment>
<evidence type="ECO:0000256" key="6">
    <source>
        <dbReference type="ARBA" id="ARBA00022475"/>
    </source>
</evidence>
<evidence type="ECO:0000256" key="7">
    <source>
        <dbReference type="ARBA" id="ARBA00022592"/>
    </source>
</evidence>
<dbReference type="PROSITE" id="PS51257">
    <property type="entry name" value="PROKAR_LIPOPROTEIN"/>
    <property type="match status" value="1"/>
</dbReference>
<dbReference type="RefSeq" id="WP_080021517.1">
    <property type="nucleotide sequence ID" value="NZ_LTAY01000006.1"/>
</dbReference>
<dbReference type="InterPro" id="IPR011862">
    <property type="entry name" value="Phos-bd"/>
</dbReference>
<evidence type="ECO:0000256" key="2">
    <source>
        <dbReference type="ARBA" id="ARBA00004193"/>
    </source>
</evidence>
<evidence type="ECO:0000313" key="14">
    <source>
        <dbReference type="EMBL" id="OPX51300.1"/>
    </source>
</evidence>
<dbReference type="GO" id="GO:0042301">
    <property type="term" value="F:phosphate ion binding"/>
    <property type="evidence" value="ECO:0007669"/>
    <property type="project" value="UniProtKB-UniRule"/>
</dbReference>
<dbReference type="InterPro" id="IPR050811">
    <property type="entry name" value="Phosphate_ABC_transporter"/>
</dbReference>
<dbReference type="EMBL" id="LTAY01000006">
    <property type="protein sequence ID" value="OPX51300.1"/>
    <property type="molecule type" value="Genomic_DNA"/>
</dbReference>
<evidence type="ECO:0000256" key="1">
    <source>
        <dbReference type="ARBA" id="ARBA00002841"/>
    </source>
</evidence>
<comment type="subunit">
    <text evidence="4 12">The complex is composed of two ATP-binding proteins (PstB), two transmembrane proteins (PstC and PstA) and a solute-binding protein (PstS).</text>
</comment>
<dbReference type="InterPro" id="IPR024370">
    <property type="entry name" value="PBP_domain"/>
</dbReference>
<dbReference type="GO" id="GO:0005886">
    <property type="term" value="C:plasma membrane"/>
    <property type="evidence" value="ECO:0007669"/>
    <property type="project" value="UniProtKB-SubCell"/>
</dbReference>
<evidence type="ECO:0000256" key="10">
    <source>
        <dbReference type="ARBA" id="ARBA00023139"/>
    </source>
</evidence>
<dbReference type="OrthoDB" id="9790048at2"/>
<reference evidence="14 15" key="1">
    <citation type="submission" date="2016-02" db="EMBL/GenBank/DDBJ databases">
        <title>Genome sequence of Clostridium thermobutyricum DSM 4928.</title>
        <authorList>
            <person name="Poehlein A."/>
            <person name="Daniel R."/>
        </authorList>
    </citation>
    <scope>NUCLEOTIDE SEQUENCE [LARGE SCALE GENOMIC DNA]</scope>
    <source>
        <strain evidence="14 15">DSM 4928</strain>
    </source>
</reference>
<dbReference type="AlphaFoldDB" id="A0A1V4SZF3"/>
<keyword evidence="10 12" id="KW-0564">Palmitate</keyword>
<feature type="signal peptide" evidence="12">
    <location>
        <begin position="1"/>
        <end position="23"/>
    </location>
</feature>
<gene>
    <name evidence="14" type="primary">pstS1_1</name>
    <name evidence="14" type="ORF">CLTHE_00880</name>
</gene>
<feature type="domain" description="PBP" evidence="13">
    <location>
        <begin position="34"/>
        <end position="275"/>
    </location>
</feature>
<comment type="caution">
    <text evidence="14">The sequence shown here is derived from an EMBL/GenBank/DDBJ whole genome shotgun (WGS) entry which is preliminary data.</text>
</comment>
<name>A0A1V4SZF3_9CLOT</name>
<dbReference type="PANTHER" id="PTHR30570:SF4">
    <property type="entry name" value="PHOSPHATE-BINDING PROTEIN PSTS 1"/>
    <property type="match status" value="1"/>
</dbReference>
<evidence type="ECO:0000313" key="15">
    <source>
        <dbReference type="Proteomes" id="UP000191448"/>
    </source>
</evidence>
<sequence>MRKKNLKLICLAGILCISGGIFAGCGATEEESNSEDIKGTITISGSSAMLPLMESSIEKYKEVNKDAVINAQAGGSGTGLSQVLEGAVNIGNSDVFAKDKLGEEKAKELVDHKVIAQGFGVVVNKDAGVSNLTKDQIKKIFKGEIKNWKEVGGNDEEILLIHRPESSGTRATFTEKILDGDKDLENDSLGATQDSNGAVLNTMKKHKGGISYVALTYMRTDEAKDILNLVSIDGVEATSKNIEEGKYDFWSWGHMYTKGEATGLTKDFIDFVGSDKNSEVIEELGLIKGSEIKE</sequence>
<comment type="function">
    <text evidence="1">Part of the ABC transporter complex PstSACB involved in phosphate import.</text>
</comment>
<dbReference type="Gene3D" id="3.40.190.10">
    <property type="entry name" value="Periplasmic binding protein-like II"/>
    <property type="match status" value="2"/>
</dbReference>
<proteinExistence type="inferred from homology"/>
<accession>A0A1V4SZF3</accession>
<dbReference type="Proteomes" id="UP000191448">
    <property type="component" value="Unassembled WGS sequence"/>
</dbReference>
<dbReference type="SUPFAM" id="SSF53850">
    <property type="entry name" value="Periplasmic binding protein-like II"/>
    <property type="match status" value="1"/>
</dbReference>
<evidence type="ECO:0000256" key="8">
    <source>
        <dbReference type="ARBA" id="ARBA00022729"/>
    </source>
</evidence>
<keyword evidence="11 12" id="KW-0449">Lipoprotein</keyword>